<dbReference type="PANTHER" id="PTHR43236">
    <property type="entry name" value="ANTITOXIN HIGA1"/>
    <property type="match status" value="1"/>
</dbReference>
<evidence type="ECO:0000313" key="2">
    <source>
        <dbReference type="EMBL" id="EPC59998.1"/>
    </source>
</evidence>
<evidence type="ECO:0000313" key="3">
    <source>
        <dbReference type="Proteomes" id="UP000014264"/>
    </source>
</evidence>
<dbReference type="InterPro" id="IPR052345">
    <property type="entry name" value="Rad_response_metalloprotease"/>
</dbReference>
<gene>
    <name evidence="2" type="ORF">Lpp14_11955</name>
</gene>
<comment type="caution">
    <text evidence="2">The sequence shown here is derived from an EMBL/GenBank/DDBJ whole genome shotgun (WGS) entry which is preliminary data.</text>
</comment>
<dbReference type="EMBL" id="ANJZ01000274">
    <property type="protein sequence ID" value="EPC59998.1"/>
    <property type="molecule type" value="Genomic_DNA"/>
</dbReference>
<dbReference type="Pfam" id="PF06114">
    <property type="entry name" value="Peptidase_M78"/>
    <property type="match status" value="1"/>
</dbReference>
<organism evidence="2 3">
    <name type="scientific">Lacticaseibacillus paracasei subsp. paracasei Lpp14</name>
    <dbReference type="NCBI Taxonomy" id="1256204"/>
    <lineage>
        <taxon>Bacteria</taxon>
        <taxon>Bacillati</taxon>
        <taxon>Bacillota</taxon>
        <taxon>Bacilli</taxon>
        <taxon>Lactobacillales</taxon>
        <taxon>Lactobacillaceae</taxon>
        <taxon>Lacticaseibacillus</taxon>
    </lineage>
</organism>
<protein>
    <recommendedName>
        <fullName evidence="1">IrrE N-terminal-like domain-containing protein</fullName>
    </recommendedName>
</protein>
<evidence type="ECO:0000259" key="1">
    <source>
        <dbReference type="Pfam" id="PF06114"/>
    </source>
</evidence>
<reference evidence="2 3" key="1">
    <citation type="journal article" date="2013" name="PLoS ONE">
        <title>Lactobacillus paracasei comparative genomics: towards species pan-genome definition and exploitation of diversity.</title>
        <authorList>
            <person name="Smokvina T."/>
            <person name="Wels M."/>
            <person name="Polka J."/>
            <person name="Chervaux C."/>
            <person name="Brisse S."/>
            <person name="Boekhorst J."/>
            <person name="van Hylckama Vlieg J.E."/>
            <person name="Siezen R.J."/>
        </authorList>
    </citation>
    <scope>NUCLEOTIDE SEQUENCE [LARGE SCALE GENOMIC DNA]</scope>
    <source>
        <strain evidence="2 3">Lpp14</strain>
    </source>
</reference>
<feature type="domain" description="IrrE N-terminal-like" evidence="1">
    <location>
        <begin position="67"/>
        <end position="166"/>
    </location>
</feature>
<dbReference type="InterPro" id="IPR010359">
    <property type="entry name" value="IrrE_HExxH"/>
</dbReference>
<name>A0A829GNB6_LACPA</name>
<sequence length="288" mass="33281">MERVNYKDADMLAHQLEVFVRNHFNNAIEYNAVPFILAEIQKLPDDFFQFPLSDGILGTTIVDSAVTVTINSNIDNDTRRYFTYAHELCHVLLDTEYLRSNPGIDVQNDSGLPNASNYSRERRANRFAALSLLPDSVLNAVMMEGKTKKYIHERQKVSYETLKYRIVDFVQSRFLLPRSLSMKLAEDFTGTEQNARTRANISEFWNAAEDAAISELSRERIIKKNKDLVLGIVDPLILVDRERKKEIKERNRQSKNVYDMDPEIGIHMLAEYIDDFDISDIDDADFDN</sequence>
<proteinExistence type="predicted"/>
<accession>A0A829GNB6</accession>
<dbReference type="Proteomes" id="UP000014264">
    <property type="component" value="Unassembled WGS sequence"/>
</dbReference>
<dbReference type="AlphaFoldDB" id="A0A829GNB6"/>
<dbReference type="Gene3D" id="1.10.10.2910">
    <property type="match status" value="1"/>
</dbReference>
<dbReference type="PANTHER" id="PTHR43236:SF2">
    <property type="entry name" value="BLL0069 PROTEIN"/>
    <property type="match status" value="1"/>
</dbReference>